<dbReference type="Pfam" id="PF01381">
    <property type="entry name" value="HTH_3"/>
    <property type="match status" value="1"/>
</dbReference>
<evidence type="ECO:0000313" key="2">
    <source>
        <dbReference type="EMBL" id="PYZ95943.1"/>
    </source>
</evidence>
<organism evidence="2 3">
    <name type="scientific">Alteribacter lacisalsi</name>
    <dbReference type="NCBI Taxonomy" id="2045244"/>
    <lineage>
        <taxon>Bacteria</taxon>
        <taxon>Bacillati</taxon>
        <taxon>Bacillota</taxon>
        <taxon>Bacilli</taxon>
        <taxon>Bacillales</taxon>
        <taxon>Bacillaceae</taxon>
        <taxon>Alteribacter</taxon>
    </lineage>
</organism>
<dbReference type="EMBL" id="PDOF01000003">
    <property type="protein sequence ID" value="PYZ95943.1"/>
    <property type="molecule type" value="Genomic_DNA"/>
</dbReference>
<keyword evidence="3" id="KW-1185">Reference proteome</keyword>
<dbReference type="SMART" id="SM00530">
    <property type="entry name" value="HTH_XRE"/>
    <property type="match status" value="1"/>
</dbReference>
<dbReference type="GO" id="GO:0003677">
    <property type="term" value="F:DNA binding"/>
    <property type="evidence" value="ECO:0007669"/>
    <property type="project" value="InterPro"/>
</dbReference>
<dbReference type="InterPro" id="IPR019734">
    <property type="entry name" value="TPR_rpt"/>
</dbReference>
<name>A0A2W0H2D1_9BACI</name>
<dbReference type="AlphaFoldDB" id="A0A2W0H2D1"/>
<feature type="domain" description="HTH cro/C1-type" evidence="1">
    <location>
        <begin position="10"/>
        <end position="63"/>
    </location>
</feature>
<dbReference type="InterPro" id="IPR041315">
    <property type="entry name" value="PlcR_TPR"/>
</dbReference>
<proteinExistence type="predicted"/>
<dbReference type="PROSITE" id="PS50943">
    <property type="entry name" value="HTH_CROC1"/>
    <property type="match status" value="1"/>
</dbReference>
<dbReference type="PANTHER" id="PTHR37038">
    <property type="entry name" value="TRANSCRIPTIONAL REGULATOR-RELATED"/>
    <property type="match status" value="1"/>
</dbReference>
<dbReference type="RefSeq" id="WP_110521220.1">
    <property type="nucleotide sequence ID" value="NZ_PDOF01000003.1"/>
</dbReference>
<dbReference type="Gene3D" id="1.10.260.40">
    <property type="entry name" value="lambda repressor-like DNA-binding domains"/>
    <property type="match status" value="1"/>
</dbReference>
<dbReference type="Proteomes" id="UP000248066">
    <property type="component" value="Unassembled WGS sequence"/>
</dbReference>
<dbReference type="Gene3D" id="1.25.40.10">
    <property type="entry name" value="Tetratricopeptide repeat domain"/>
    <property type="match status" value="1"/>
</dbReference>
<accession>A0A2W0H2D1</accession>
<evidence type="ECO:0000313" key="3">
    <source>
        <dbReference type="Proteomes" id="UP000248066"/>
    </source>
</evidence>
<dbReference type="SUPFAM" id="SSF47413">
    <property type="entry name" value="lambda repressor-like DNA-binding domains"/>
    <property type="match status" value="1"/>
</dbReference>
<dbReference type="OrthoDB" id="1150409at2"/>
<sequence>MGAEELGLEIANQRKKMNFTQAELAKGICSQPALSVIEKGEVSPTLENLFYFSLKLNKSVDYFLQYLIEDKDPDHINRVIQTIEKLTVEQKYRDIYQLVDKESESVKEGTGGSWFYLYLKWYRAVSTYHLKLSDEEETLINLKELLGEKYSLINKKDFLSVKIYNTIAFIHAENGREKEALINFQKALNTELAYMENRIPTQDPNIYRIRLYYNIAKTHYDLKNFNEAKEWINKGIRQSRKEENMSLLGNLYYYLGQCLEKAGSSPNEISSAYRTARDIFAFLGRDHYLEILSNLKEEYLDPMEKV</sequence>
<dbReference type="InterPro" id="IPR053163">
    <property type="entry name" value="HTH-type_regulator_Rgg"/>
</dbReference>
<evidence type="ECO:0000259" key="1">
    <source>
        <dbReference type="PROSITE" id="PS50943"/>
    </source>
</evidence>
<dbReference type="SMART" id="SM00028">
    <property type="entry name" value="TPR"/>
    <property type="match status" value="2"/>
</dbReference>
<dbReference type="PANTHER" id="PTHR37038:SF14">
    <property type="entry name" value="TRANSCRIPTIONAL ACTIVATOR"/>
    <property type="match status" value="1"/>
</dbReference>
<reference evidence="2 3" key="1">
    <citation type="submission" date="2017-10" db="EMBL/GenBank/DDBJ databases">
        <title>Bacillus sp. nov., a halophilic bacterium isolated from a Yangshapao Lake.</title>
        <authorList>
            <person name="Wang H."/>
        </authorList>
    </citation>
    <scope>NUCLEOTIDE SEQUENCE [LARGE SCALE GENOMIC DNA]</scope>
    <source>
        <strain evidence="2 3">YSP-3</strain>
    </source>
</reference>
<dbReference type="InterPro" id="IPR010982">
    <property type="entry name" value="Lambda_DNA-bd_dom_sf"/>
</dbReference>
<dbReference type="InterPro" id="IPR001387">
    <property type="entry name" value="Cro/C1-type_HTH"/>
</dbReference>
<dbReference type="SUPFAM" id="SSF48452">
    <property type="entry name" value="TPR-like"/>
    <property type="match status" value="1"/>
</dbReference>
<dbReference type="Pfam" id="PF18768">
    <property type="entry name" value="RNPP_C"/>
    <property type="match status" value="1"/>
</dbReference>
<dbReference type="CDD" id="cd00093">
    <property type="entry name" value="HTH_XRE"/>
    <property type="match status" value="1"/>
</dbReference>
<comment type="caution">
    <text evidence="2">The sequence shown here is derived from an EMBL/GenBank/DDBJ whole genome shotgun (WGS) entry which is preliminary data.</text>
</comment>
<dbReference type="InterPro" id="IPR011990">
    <property type="entry name" value="TPR-like_helical_dom_sf"/>
</dbReference>
<gene>
    <name evidence="2" type="ORF">CR205_16335</name>
</gene>
<protein>
    <recommendedName>
        <fullName evidence="1">HTH cro/C1-type domain-containing protein</fullName>
    </recommendedName>
</protein>